<dbReference type="Proteomes" id="UP001156905">
    <property type="component" value="Unassembled WGS sequence"/>
</dbReference>
<evidence type="ECO:0000313" key="2">
    <source>
        <dbReference type="Proteomes" id="UP001156905"/>
    </source>
</evidence>
<comment type="caution">
    <text evidence="1">The sequence shown here is derived from an EMBL/GenBank/DDBJ whole genome shotgun (WGS) entry which is preliminary data.</text>
</comment>
<gene>
    <name evidence="1" type="ORF">GCM10007857_21150</name>
</gene>
<organism evidence="1 2">
    <name type="scientific">Bradyrhizobium iriomotense</name>
    <dbReference type="NCBI Taxonomy" id="441950"/>
    <lineage>
        <taxon>Bacteria</taxon>
        <taxon>Pseudomonadati</taxon>
        <taxon>Pseudomonadota</taxon>
        <taxon>Alphaproteobacteria</taxon>
        <taxon>Hyphomicrobiales</taxon>
        <taxon>Nitrobacteraceae</taxon>
        <taxon>Bradyrhizobium</taxon>
    </lineage>
</organism>
<keyword evidence="2" id="KW-1185">Reference proteome</keyword>
<name>A0ABQ6AT42_9BRAD</name>
<accession>A0ABQ6AT42</accession>
<evidence type="ECO:0000313" key="1">
    <source>
        <dbReference type="EMBL" id="GLR85404.1"/>
    </source>
</evidence>
<sequence>MWQATSGFELLASWLLPGYIVDSIADRAQLSVSYASPLDRFISGDVQAAVVKLVSPDAAETFPDVKGFNALALRYSSVFR</sequence>
<protein>
    <submittedName>
        <fullName evidence="1">Uncharacterized protein</fullName>
    </submittedName>
</protein>
<dbReference type="RefSeq" id="WP_284264589.1">
    <property type="nucleotide sequence ID" value="NZ_BSOW01000006.1"/>
</dbReference>
<reference evidence="2" key="1">
    <citation type="journal article" date="2019" name="Int. J. Syst. Evol. Microbiol.">
        <title>The Global Catalogue of Microorganisms (GCM) 10K type strain sequencing project: providing services to taxonomists for standard genome sequencing and annotation.</title>
        <authorList>
            <consortium name="The Broad Institute Genomics Platform"/>
            <consortium name="The Broad Institute Genome Sequencing Center for Infectious Disease"/>
            <person name="Wu L."/>
            <person name="Ma J."/>
        </authorList>
    </citation>
    <scope>NUCLEOTIDE SEQUENCE [LARGE SCALE GENOMIC DNA]</scope>
    <source>
        <strain evidence="2">NBRC 102520</strain>
    </source>
</reference>
<proteinExistence type="predicted"/>
<dbReference type="EMBL" id="BSOW01000006">
    <property type="protein sequence ID" value="GLR85404.1"/>
    <property type="molecule type" value="Genomic_DNA"/>
</dbReference>